<reference evidence="1" key="1">
    <citation type="submission" date="2020-05" db="UniProtKB">
        <authorList>
            <consortium name="EnsemblMetazoa"/>
        </authorList>
    </citation>
    <scope>IDENTIFICATION</scope>
    <source>
        <strain evidence="1">TTRI</strain>
    </source>
</reference>
<protein>
    <submittedName>
        <fullName evidence="1">Uncharacterized protein</fullName>
    </submittedName>
</protein>
<accession>A0A1A9UU48</accession>
<dbReference type="Proteomes" id="UP000078200">
    <property type="component" value="Unassembled WGS sequence"/>
</dbReference>
<evidence type="ECO:0000313" key="1">
    <source>
        <dbReference type="EnsemblMetazoa" id="GAUT015341-PA"/>
    </source>
</evidence>
<organism evidence="1 2">
    <name type="scientific">Glossina austeni</name>
    <name type="common">Savannah tsetse fly</name>
    <dbReference type="NCBI Taxonomy" id="7395"/>
    <lineage>
        <taxon>Eukaryota</taxon>
        <taxon>Metazoa</taxon>
        <taxon>Ecdysozoa</taxon>
        <taxon>Arthropoda</taxon>
        <taxon>Hexapoda</taxon>
        <taxon>Insecta</taxon>
        <taxon>Pterygota</taxon>
        <taxon>Neoptera</taxon>
        <taxon>Endopterygota</taxon>
        <taxon>Diptera</taxon>
        <taxon>Brachycera</taxon>
        <taxon>Muscomorpha</taxon>
        <taxon>Hippoboscoidea</taxon>
        <taxon>Glossinidae</taxon>
        <taxon>Glossina</taxon>
    </lineage>
</organism>
<sequence length="144" mass="16611">MKADRNAVSFQAQLELKISSQPKEFQSPLKFLQGILISNSERIQLSAHMQFHIELKQFSINCIEFINGAKVFALQTEIILLRCEPKSDNVLVAHCRLRVDSDFSCSRSLNCSLLLLTTGDMKSFWIDYVSVKFRDYSSVFWVRL</sequence>
<name>A0A1A9UU48_GLOAU</name>
<keyword evidence="2" id="KW-1185">Reference proteome</keyword>
<dbReference type="AlphaFoldDB" id="A0A1A9UU48"/>
<proteinExistence type="predicted"/>
<dbReference type="VEuPathDB" id="VectorBase:GAUT015341"/>
<dbReference type="EnsemblMetazoa" id="GAUT015341-RA">
    <property type="protein sequence ID" value="GAUT015341-PA"/>
    <property type="gene ID" value="GAUT015341"/>
</dbReference>
<evidence type="ECO:0000313" key="2">
    <source>
        <dbReference type="Proteomes" id="UP000078200"/>
    </source>
</evidence>